<evidence type="ECO:0000313" key="3">
    <source>
        <dbReference type="Proteomes" id="UP000218731"/>
    </source>
</evidence>
<dbReference type="Proteomes" id="UP000218731">
    <property type="component" value="Chromosome 1"/>
</dbReference>
<dbReference type="EMBL" id="AP015029">
    <property type="protein sequence ID" value="BAW21278.1"/>
    <property type="molecule type" value="Genomic_DNA"/>
</dbReference>
<reference evidence="1 3" key="1">
    <citation type="submission" date="2015-11" db="EMBL/GenBank/DDBJ databases">
        <title>Complete genome sequencing of a biphenyl-degrading bacterium, Pseudomonas putida KF715 (=NBRC110667).</title>
        <authorList>
            <person name="Suenaga H."/>
            <person name="Fujihara N."/>
            <person name="Watanabe T."/>
            <person name="Hirose J."/>
            <person name="Kimura N."/>
            <person name="Yamazoe A."/>
            <person name="Hosoyama A."/>
            <person name="Shimodaira J."/>
            <person name="Furukawa K."/>
        </authorList>
    </citation>
    <scope>NUCLEOTIDE SEQUENCE [LARGE SCALE GENOMIC DNA]</scope>
    <source>
        <strain evidence="1 3">KF715</strain>
    </source>
</reference>
<evidence type="ECO:0000313" key="1">
    <source>
        <dbReference type="EMBL" id="BAW21278.1"/>
    </source>
</evidence>
<dbReference type="RefSeq" id="WP_096425550.1">
    <property type="nucleotide sequence ID" value="NZ_AP015029.1"/>
</dbReference>
<evidence type="ECO:0000313" key="2">
    <source>
        <dbReference type="EMBL" id="KAF0251398.1"/>
    </source>
</evidence>
<protein>
    <recommendedName>
        <fullName evidence="5">Type IV pilus assembly protein PilX</fullName>
    </recommendedName>
</protein>
<sequence length="154" mass="16909">MKRQRGVVLLLALVLSLLLGLLAASALREALVETRMVGYMRDGLLAFEEAEAALQAGEGELERAPPDRCTACLPPARPHDLAGQWQGTQSGYFHVQNLGTSTCAAHMPDELLVTLFRITAVSKQTQSRHVLEAVYAVAGDTTRRITWRQRLRGD</sequence>
<dbReference type="EMBL" id="WOWR01000061">
    <property type="protein sequence ID" value="KAF0251398.1"/>
    <property type="molecule type" value="Genomic_DNA"/>
</dbReference>
<dbReference type="Proteomes" id="UP000442695">
    <property type="component" value="Unassembled WGS sequence"/>
</dbReference>
<organism evidence="1 3">
    <name type="scientific">Pseudomonas putida</name>
    <name type="common">Arthrobacter siderocapsulatus</name>
    <dbReference type="NCBI Taxonomy" id="303"/>
    <lineage>
        <taxon>Bacteria</taxon>
        <taxon>Pseudomonadati</taxon>
        <taxon>Pseudomonadota</taxon>
        <taxon>Gammaproteobacteria</taxon>
        <taxon>Pseudomonadales</taxon>
        <taxon>Pseudomonadaceae</taxon>
        <taxon>Pseudomonas</taxon>
    </lineage>
</organism>
<reference evidence="2 4" key="2">
    <citation type="submission" date="2019-12" db="EMBL/GenBank/DDBJ databases">
        <authorList>
            <person name="Woiski C."/>
        </authorList>
    </citation>
    <scope>NUCLEOTIDE SEQUENCE [LARGE SCALE GENOMIC DNA]</scope>
    <source>
        <strain evidence="2 4">BOE100</strain>
    </source>
</reference>
<evidence type="ECO:0000313" key="4">
    <source>
        <dbReference type="Proteomes" id="UP000442695"/>
    </source>
</evidence>
<evidence type="ECO:0008006" key="5">
    <source>
        <dbReference type="Google" id="ProtNLM"/>
    </source>
</evidence>
<name>A0A1L7N727_PSEPU</name>
<proteinExistence type="predicted"/>
<accession>A0A1L7N727</accession>
<dbReference type="AlphaFoldDB" id="A0A1L7N727"/>
<gene>
    <name evidence="2" type="ORF">GN299_28890</name>
    <name evidence="1" type="ORF">KF715C_ch7050</name>
</gene>